<dbReference type="Gene3D" id="1.10.10.750">
    <property type="entry name" value="Ypt/Rab-GAP domain of gyp1p, domain 1"/>
    <property type="match status" value="1"/>
</dbReference>
<dbReference type="Proteomes" id="UP000024404">
    <property type="component" value="Unassembled WGS sequence"/>
</dbReference>
<evidence type="ECO:0000313" key="4">
    <source>
        <dbReference type="Proteomes" id="UP000024404"/>
    </source>
</evidence>
<dbReference type="AlphaFoldDB" id="A0A8R1TUF7"/>
<keyword evidence="4" id="KW-1185">Reference proteome</keyword>
<dbReference type="EnsemblMetazoa" id="OVOC4573.1">
    <property type="protein sequence ID" value="OVOC4573.1"/>
    <property type="gene ID" value="WBGene00241382"/>
</dbReference>
<dbReference type="GO" id="GO:0016020">
    <property type="term" value="C:membrane"/>
    <property type="evidence" value="ECO:0007669"/>
    <property type="project" value="UniProtKB-SubCell"/>
</dbReference>
<proteinExistence type="predicted"/>
<evidence type="ECO:0000256" key="1">
    <source>
        <dbReference type="ARBA" id="ARBA00022468"/>
    </source>
</evidence>
<organism evidence="3 4">
    <name type="scientific">Onchocerca volvulus</name>
    <dbReference type="NCBI Taxonomy" id="6282"/>
    <lineage>
        <taxon>Eukaryota</taxon>
        <taxon>Metazoa</taxon>
        <taxon>Ecdysozoa</taxon>
        <taxon>Nematoda</taxon>
        <taxon>Chromadorea</taxon>
        <taxon>Rhabditida</taxon>
        <taxon>Spirurina</taxon>
        <taxon>Spiruromorpha</taxon>
        <taxon>Filarioidea</taxon>
        <taxon>Onchocercidae</taxon>
        <taxon>Onchocerca</taxon>
    </lineage>
</organism>
<dbReference type="PROSITE" id="PS50086">
    <property type="entry name" value="TBC_RABGAP"/>
    <property type="match status" value="1"/>
</dbReference>
<keyword evidence="1" id="KW-0343">GTPase activation</keyword>
<dbReference type="GO" id="GO:0006886">
    <property type="term" value="P:intracellular protein transport"/>
    <property type="evidence" value="ECO:0007669"/>
    <property type="project" value="TreeGrafter"/>
</dbReference>
<dbReference type="GO" id="GO:0005737">
    <property type="term" value="C:cytoplasm"/>
    <property type="evidence" value="ECO:0007669"/>
    <property type="project" value="UniProtKB-SubCell"/>
</dbReference>
<evidence type="ECO:0000259" key="2">
    <source>
        <dbReference type="PROSITE" id="PS50086"/>
    </source>
</evidence>
<dbReference type="OMA" id="TEFPCEE"/>
<accession>A0A8R1TUF7</accession>
<dbReference type="SUPFAM" id="SSF47923">
    <property type="entry name" value="Ypt/Rab-GAP domain of gyp1p"/>
    <property type="match status" value="2"/>
</dbReference>
<dbReference type="Pfam" id="PF00566">
    <property type="entry name" value="RabGAP-TBC"/>
    <property type="match status" value="1"/>
</dbReference>
<protein>
    <submittedName>
        <fullName evidence="3">Rab-GAP TBC domain-containing protein</fullName>
    </submittedName>
</protein>
<feature type="domain" description="Rab-GAP TBC" evidence="2">
    <location>
        <begin position="20"/>
        <end position="338"/>
    </location>
</feature>
<dbReference type="EMBL" id="CMVM020000140">
    <property type="status" value="NOT_ANNOTATED_CDS"/>
    <property type="molecule type" value="Genomic_DNA"/>
</dbReference>
<dbReference type="GO" id="GO:0005096">
    <property type="term" value="F:GTPase activator activity"/>
    <property type="evidence" value="ECO:0007669"/>
    <property type="project" value="UniProtKB-KW"/>
</dbReference>
<dbReference type="InterPro" id="IPR000195">
    <property type="entry name" value="Rab-GAP-TBC_dom"/>
</dbReference>
<dbReference type="Gene3D" id="1.10.472.80">
    <property type="entry name" value="Ypt/Rab-GAP domain of gyp1p, domain 3"/>
    <property type="match status" value="1"/>
</dbReference>
<reference evidence="4" key="1">
    <citation type="submission" date="2013-10" db="EMBL/GenBank/DDBJ databases">
        <title>Genome sequencing of Onchocerca volvulus.</title>
        <authorList>
            <person name="Cotton J."/>
            <person name="Tsai J."/>
            <person name="Stanley E."/>
            <person name="Tracey A."/>
            <person name="Holroyd N."/>
            <person name="Lustigman S."/>
            <person name="Berriman M."/>
        </authorList>
    </citation>
    <scope>NUCLEOTIDE SEQUENCE</scope>
</reference>
<dbReference type="PANTHER" id="PTHR22957">
    <property type="entry name" value="TBC1 DOMAIN FAMILY MEMBER GTPASE-ACTIVATING PROTEIN"/>
    <property type="match status" value="1"/>
</dbReference>
<dbReference type="InterPro" id="IPR035969">
    <property type="entry name" value="Rab-GAP_TBC_sf"/>
</dbReference>
<dbReference type="PANTHER" id="PTHR22957:SF27">
    <property type="entry name" value="TBC1 DOMAIN FAMILY MEMBER 13"/>
    <property type="match status" value="1"/>
</dbReference>
<reference evidence="3" key="2">
    <citation type="submission" date="2022-06" db="UniProtKB">
        <authorList>
            <consortium name="EnsemblMetazoa"/>
        </authorList>
    </citation>
    <scope>IDENTIFICATION</scope>
</reference>
<dbReference type="Gene3D" id="1.10.8.270">
    <property type="entry name" value="putative rabgap domain of human tbc1 domain family member 14 like domains"/>
    <property type="match status" value="1"/>
</dbReference>
<evidence type="ECO:0000313" key="3">
    <source>
        <dbReference type="EnsemblMetazoa" id="OVOC4573.1"/>
    </source>
</evidence>
<name>A0A8R1TUF7_ONCVO</name>
<sequence length="433" mass="50472">MLLNNAEIDLGDLRLCCSFGVPDSLRPLCWRLLLGYLPVQRQQWPVYLRKQREIYNSLIEDVIVHPDQSSVAPDHRTPLNLNPNSQWNNYFKDNEILAQIDKDVRRLCPEIDFFQRITSYPHRFAFQREKKQLKFVSSSIISVREMLVLSIILAVCHIPHLLYVIFSNSLVFFFFQFIASPTKTASKEYSNVVDENVEYHWQVVERVLFMYSKLNPGVKYVQGMNEIMGPLYYVFASDADGEWAEAAEADTYYCFQLLMSEIKDNFIKTLDTSNCGIESLLVEFYEILKNCDPELYNHLVDVGIKPQFYAFRWLSLLLSQEFPLPDVINIWDSLFSSPDRLRFLHWICLAMMEKVRVPLLEGDFTACLEMLQNYHETDVGELIVIAHKMNEGCYCFKNSCKHSMKSSFLKLEMNPTVKIASAFSNVLRTLSKK</sequence>
<dbReference type="SMART" id="SM00164">
    <property type="entry name" value="TBC"/>
    <property type="match status" value="1"/>
</dbReference>